<proteinExistence type="predicted"/>
<feature type="domain" description="Ig-like" evidence="1">
    <location>
        <begin position="16"/>
        <end position="48"/>
    </location>
</feature>
<dbReference type="STRING" id="299467.A0A443SS96"/>
<dbReference type="SUPFAM" id="SSF48726">
    <property type="entry name" value="Immunoglobulin"/>
    <property type="match status" value="1"/>
</dbReference>
<dbReference type="Proteomes" id="UP000288716">
    <property type="component" value="Unassembled WGS sequence"/>
</dbReference>
<dbReference type="InterPro" id="IPR007110">
    <property type="entry name" value="Ig-like_dom"/>
</dbReference>
<evidence type="ECO:0000313" key="3">
    <source>
        <dbReference type="Proteomes" id="UP000288716"/>
    </source>
</evidence>
<sequence length="48" mass="5420">QQYFRERPPPIIKAVEGESIVLKCIVSNQGGSVQWSKDGFVLGMFRSH</sequence>
<organism evidence="2 3">
    <name type="scientific">Leptotrombidium deliense</name>
    <dbReference type="NCBI Taxonomy" id="299467"/>
    <lineage>
        <taxon>Eukaryota</taxon>
        <taxon>Metazoa</taxon>
        <taxon>Ecdysozoa</taxon>
        <taxon>Arthropoda</taxon>
        <taxon>Chelicerata</taxon>
        <taxon>Arachnida</taxon>
        <taxon>Acari</taxon>
        <taxon>Acariformes</taxon>
        <taxon>Trombidiformes</taxon>
        <taxon>Prostigmata</taxon>
        <taxon>Anystina</taxon>
        <taxon>Parasitengona</taxon>
        <taxon>Trombiculoidea</taxon>
        <taxon>Trombiculidae</taxon>
        <taxon>Leptotrombidium</taxon>
    </lineage>
</organism>
<dbReference type="InterPro" id="IPR013783">
    <property type="entry name" value="Ig-like_fold"/>
</dbReference>
<comment type="caution">
    <text evidence="2">The sequence shown here is derived from an EMBL/GenBank/DDBJ whole genome shotgun (WGS) entry which is preliminary data.</text>
</comment>
<protein>
    <submittedName>
        <fullName evidence="2">Immunoglobulin domain containing protein 6-like protein</fullName>
    </submittedName>
</protein>
<dbReference type="OrthoDB" id="10028801at2759"/>
<gene>
    <name evidence="2" type="ORF">B4U80_00884</name>
</gene>
<evidence type="ECO:0000259" key="1">
    <source>
        <dbReference type="PROSITE" id="PS50835"/>
    </source>
</evidence>
<name>A0A443SS96_9ACAR</name>
<keyword evidence="3" id="KW-1185">Reference proteome</keyword>
<accession>A0A443SS96</accession>
<dbReference type="Gene3D" id="2.60.40.10">
    <property type="entry name" value="Immunoglobulins"/>
    <property type="match status" value="1"/>
</dbReference>
<feature type="non-terminal residue" evidence="2">
    <location>
        <position position="1"/>
    </location>
</feature>
<dbReference type="VEuPathDB" id="VectorBase:LDEU001631"/>
<reference evidence="2 3" key="1">
    <citation type="journal article" date="2018" name="Gigascience">
        <title>Genomes of trombidid mites reveal novel predicted allergens and laterally-transferred genes associated with secondary metabolism.</title>
        <authorList>
            <person name="Dong X."/>
            <person name="Chaisiri K."/>
            <person name="Xia D."/>
            <person name="Armstrong S.D."/>
            <person name="Fang Y."/>
            <person name="Donnelly M.J."/>
            <person name="Kadowaki T."/>
            <person name="McGarry J.W."/>
            <person name="Darby A.C."/>
            <person name="Makepeace B.L."/>
        </authorList>
    </citation>
    <scope>NUCLEOTIDE SEQUENCE [LARGE SCALE GENOMIC DNA]</scope>
    <source>
        <strain evidence="2">UoL-UT</strain>
    </source>
</reference>
<dbReference type="PROSITE" id="PS50835">
    <property type="entry name" value="IG_LIKE"/>
    <property type="match status" value="1"/>
</dbReference>
<dbReference type="EMBL" id="NCKV01000514">
    <property type="protein sequence ID" value="RWS30410.1"/>
    <property type="molecule type" value="Genomic_DNA"/>
</dbReference>
<dbReference type="AlphaFoldDB" id="A0A443SS96"/>
<evidence type="ECO:0000313" key="2">
    <source>
        <dbReference type="EMBL" id="RWS30410.1"/>
    </source>
</evidence>
<dbReference type="InterPro" id="IPR036179">
    <property type="entry name" value="Ig-like_dom_sf"/>
</dbReference>